<dbReference type="RefSeq" id="WP_184259495.1">
    <property type="nucleotide sequence ID" value="NZ_JACHIO010000024.1"/>
</dbReference>
<evidence type="ECO:0000313" key="2">
    <source>
        <dbReference type="Proteomes" id="UP000584867"/>
    </source>
</evidence>
<proteinExistence type="predicted"/>
<gene>
    <name evidence="1" type="ORF">HDF15_004553</name>
</gene>
<name>A0A7W7ZUX8_9BACT</name>
<sequence>MSKISTSIILLLICISGYGQTPQTSIQQKSTNSSCAAINAGRDVYCVSQKPPETMSSLRKKTAALATQILAFSYAREGQPGDVDNQALAQGILVSINRNPASGQAFISNVNHWNAETRDMFLKDYWPQVTALTGELAAAGFDVTPVSRGAAANDPRTIGLMLSVVSARIGKKPPYSRTLTKDEANAILRGLGKGANIEIYAKKDDPNSLLIAGTLAAEANHLGLLHDITVRPLEDKQPALTGIQLVVPSADLEFNFQSVYLTLKECELETTITTRETKPYRVFLAIEVWPATQAEIPQDGMPSMIVNTGPQVTSQ</sequence>
<accession>A0A7W7ZUX8</accession>
<dbReference type="Proteomes" id="UP000584867">
    <property type="component" value="Unassembled WGS sequence"/>
</dbReference>
<protein>
    <submittedName>
        <fullName evidence="1">Uncharacterized protein</fullName>
    </submittedName>
</protein>
<evidence type="ECO:0000313" key="1">
    <source>
        <dbReference type="EMBL" id="MBB5066179.1"/>
    </source>
</evidence>
<organism evidence="1 2">
    <name type="scientific">Granulicella mallensis</name>
    <dbReference type="NCBI Taxonomy" id="940614"/>
    <lineage>
        <taxon>Bacteria</taxon>
        <taxon>Pseudomonadati</taxon>
        <taxon>Acidobacteriota</taxon>
        <taxon>Terriglobia</taxon>
        <taxon>Terriglobales</taxon>
        <taxon>Acidobacteriaceae</taxon>
        <taxon>Granulicella</taxon>
    </lineage>
</organism>
<dbReference type="EMBL" id="JACHIO010000024">
    <property type="protein sequence ID" value="MBB5066179.1"/>
    <property type="molecule type" value="Genomic_DNA"/>
</dbReference>
<dbReference type="AlphaFoldDB" id="A0A7W7ZUX8"/>
<reference evidence="1 2" key="1">
    <citation type="submission" date="2020-08" db="EMBL/GenBank/DDBJ databases">
        <title>Genomic Encyclopedia of Type Strains, Phase IV (KMG-V): Genome sequencing to study the core and pangenomes of soil and plant-associated prokaryotes.</title>
        <authorList>
            <person name="Whitman W."/>
        </authorList>
    </citation>
    <scope>NUCLEOTIDE SEQUENCE [LARGE SCALE GENOMIC DNA]</scope>
    <source>
        <strain evidence="1 2">X5P3</strain>
    </source>
</reference>
<comment type="caution">
    <text evidence="1">The sequence shown here is derived from an EMBL/GenBank/DDBJ whole genome shotgun (WGS) entry which is preliminary data.</text>
</comment>